<proteinExistence type="predicted"/>
<feature type="transmembrane region" description="Helical" evidence="1">
    <location>
        <begin position="135"/>
        <end position="153"/>
    </location>
</feature>
<keyword evidence="1" id="KW-0472">Membrane</keyword>
<organism evidence="2 3">
    <name type="scientific">Blastopirellula marina</name>
    <dbReference type="NCBI Taxonomy" id="124"/>
    <lineage>
        <taxon>Bacteria</taxon>
        <taxon>Pseudomonadati</taxon>
        <taxon>Planctomycetota</taxon>
        <taxon>Planctomycetia</taxon>
        <taxon>Pirellulales</taxon>
        <taxon>Pirellulaceae</taxon>
        <taxon>Blastopirellula</taxon>
    </lineage>
</organism>
<keyword evidence="1" id="KW-0812">Transmembrane</keyword>
<feature type="transmembrane region" description="Helical" evidence="1">
    <location>
        <begin position="57"/>
        <end position="77"/>
    </location>
</feature>
<evidence type="ECO:0000256" key="1">
    <source>
        <dbReference type="SAM" id="Phobius"/>
    </source>
</evidence>
<feature type="transmembrane region" description="Helical" evidence="1">
    <location>
        <begin position="12"/>
        <end position="37"/>
    </location>
</feature>
<keyword evidence="1" id="KW-1133">Transmembrane helix</keyword>
<dbReference type="RefSeq" id="WP_105329415.1">
    <property type="nucleotide sequence ID" value="NZ_PUHY01000006.1"/>
</dbReference>
<comment type="caution">
    <text evidence="2">The sequence shown here is derived from an EMBL/GenBank/DDBJ whole genome shotgun (WGS) entry which is preliminary data.</text>
</comment>
<accession>A0A2S8FVB6</accession>
<evidence type="ECO:0000313" key="2">
    <source>
        <dbReference type="EMBL" id="PQO36126.1"/>
    </source>
</evidence>
<gene>
    <name evidence="2" type="ORF">C5Y83_09405</name>
</gene>
<dbReference type="AlphaFoldDB" id="A0A2S8FVB6"/>
<name>A0A2S8FVB6_9BACT</name>
<dbReference type="EMBL" id="PUHY01000006">
    <property type="protein sequence ID" value="PQO36126.1"/>
    <property type="molecule type" value="Genomic_DNA"/>
</dbReference>
<evidence type="ECO:0000313" key="3">
    <source>
        <dbReference type="Proteomes" id="UP000238322"/>
    </source>
</evidence>
<dbReference type="Proteomes" id="UP000238322">
    <property type="component" value="Unassembled WGS sequence"/>
</dbReference>
<sequence>MASLAMIAPVGAGILFLFALMLIAMLTMFWIVVWCFFGFRHRTHKDPETVKKQTAKFFVAVLAVMFLFPPLAEVGAWQPAEPFNPLISARDRSHYGSIPSYQWLGAIFSEEPIPSNHIIHSGTHRLVAKRWQIDWIILAGQTLLLGLFCLPYLRAVKVDVN</sequence>
<reference evidence="2 3" key="1">
    <citation type="submission" date="2018-02" db="EMBL/GenBank/DDBJ databases">
        <title>Comparative genomes isolates from brazilian mangrove.</title>
        <authorList>
            <person name="Araujo J.E."/>
            <person name="Taketani R.G."/>
            <person name="Silva M.C.P."/>
            <person name="Loureco M.V."/>
            <person name="Andreote F.D."/>
        </authorList>
    </citation>
    <scope>NUCLEOTIDE SEQUENCE [LARGE SCALE GENOMIC DNA]</scope>
    <source>
        <strain evidence="2 3">Hex-1 MGV</strain>
    </source>
</reference>
<protein>
    <submittedName>
        <fullName evidence="2">Uncharacterized protein</fullName>
    </submittedName>
</protein>